<dbReference type="InterPro" id="IPR050356">
    <property type="entry name" value="SulA_CellDiv_inhibitor"/>
</dbReference>
<dbReference type="InterPro" id="IPR017961">
    <property type="entry name" value="DNA_pol_Y-fam_little_finger"/>
</dbReference>
<evidence type="ECO:0000256" key="1">
    <source>
        <dbReference type="ARBA" id="ARBA00022763"/>
    </source>
</evidence>
<sequence length="473" mass="51350">MKGALRLVASSRDALALGLAPGVTLADARARTPNLVVADHDPAADAAQLARMAEACDRWTPSVALDPPHGLILDVTGCSHLFRGEGAMRAQIVGRFRRGGFAVRASLAGTPDAARALARFGQAAVVAPGEEAAAVRPLPVAALGLDGDACRALALAGLKTISDLADRPSRPLAARFGEDLITRLRRTLGLEDRRIDPLRPRPAIVVERRFAEPIAHTDAVEDALRTLIAEAAARLEAQGLGGRSFEAGFFRADGAVRRVSVGTGRPSRDPVSVFRLFATRLDTLTDPLDPGFGFDLVRLVVPVAETLAEVEPRFDGGERAHDEVSDLVDRLVARYGPARVLGFQSADTNDPARASRLVPAASAAAPALWPVSESGEPPLRPLRLFDRPQPIDTIAETPDGPPLRFRWRRVLHRIARAEGPERIAPEWWRAPDAPTRDYYRVEDAEGRRFWVFREGLYGRETAEPRWYLHGLFA</sequence>
<evidence type="ECO:0000313" key="4">
    <source>
        <dbReference type="Proteomes" id="UP001143364"/>
    </source>
</evidence>
<dbReference type="PANTHER" id="PTHR35369">
    <property type="entry name" value="BLR3025 PROTEIN-RELATED"/>
    <property type="match status" value="1"/>
</dbReference>
<dbReference type="GO" id="GO:0006281">
    <property type="term" value="P:DNA repair"/>
    <property type="evidence" value="ECO:0007669"/>
    <property type="project" value="InterPro"/>
</dbReference>
<dbReference type="GO" id="GO:0003887">
    <property type="term" value="F:DNA-directed DNA polymerase activity"/>
    <property type="evidence" value="ECO:0007669"/>
    <property type="project" value="UniProtKB-KW"/>
</dbReference>
<feature type="domain" description="DNA polymerase Y-family little finger" evidence="2">
    <location>
        <begin position="203"/>
        <end position="287"/>
    </location>
</feature>
<accession>A0A9W6N3D4</accession>
<evidence type="ECO:0000259" key="2">
    <source>
        <dbReference type="Pfam" id="PF11799"/>
    </source>
</evidence>
<dbReference type="PANTHER" id="PTHR35369:SF2">
    <property type="entry name" value="BLR3025 PROTEIN"/>
    <property type="match status" value="1"/>
</dbReference>
<protein>
    <submittedName>
        <fullName evidence="3">DNA-directed DNA polymerase</fullName>
    </submittedName>
</protein>
<dbReference type="GO" id="GO:0003684">
    <property type="term" value="F:damaged DNA binding"/>
    <property type="evidence" value="ECO:0007669"/>
    <property type="project" value="InterPro"/>
</dbReference>
<reference evidence="3" key="1">
    <citation type="journal article" date="2014" name="Int. J. Syst. Evol. Microbiol.">
        <title>Complete genome sequence of Corynebacterium casei LMG S-19264T (=DSM 44701T), isolated from a smear-ripened cheese.</title>
        <authorList>
            <consortium name="US DOE Joint Genome Institute (JGI-PGF)"/>
            <person name="Walter F."/>
            <person name="Albersmeier A."/>
            <person name="Kalinowski J."/>
            <person name="Ruckert C."/>
        </authorList>
    </citation>
    <scope>NUCLEOTIDE SEQUENCE</scope>
    <source>
        <strain evidence="3">VKM B-2555</strain>
    </source>
</reference>
<dbReference type="Pfam" id="PF11799">
    <property type="entry name" value="IMS_C"/>
    <property type="match status" value="1"/>
</dbReference>
<dbReference type="InterPro" id="IPR043502">
    <property type="entry name" value="DNA/RNA_pol_sf"/>
</dbReference>
<evidence type="ECO:0000313" key="3">
    <source>
        <dbReference type="EMBL" id="GLK76183.1"/>
    </source>
</evidence>
<name>A0A9W6N3D4_9HYPH</name>
<dbReference type="AlphaFoldDB" id="A0A9W6N3D4"/>
<dbReference type="Proteomes" id="UP001143364">
    <property type="component" value="Unassembled WGS sequence"/>
</dbReference>
<keyword evidence="1" id="KW-0227">DNA damage</keyword>
<organism evidence="3 4">
    <name type="scientific">Methylopila jiangsuensis</name>
    <dbReference type="NCBI Taxonomy" id="586230"/>
    <lineage>
        <taxon>Bacteria</taxon>
        <taxon>Pseudomonadati</taxon>
        <taxon>Pseudomonadota</taxon>
        <taxon>Alphaproteobacteria</taxon>
        <taxon>Hyphomicrobiales</taxon>
        <taxon>Methylopilaceae</taxon>
        <taxon>Methylopila</taxon>
    </lineage>
</organism>
<keyword evidence="3" id="KW-0808">Transferase</keyword>
<dbReference type="CDD" id="cd03468">
    <property type="entry name" value="PolY_like"/>
    <property type="match status" value="1"/>
</dbReference>
<gene>
    <name evidence="3" type="ORF">GCM10008171_14370</name>
</gene>
<dbReference type="SUPFAM" id="SSF56672">
    <property type="entry name" value="DNA/RNA polymerases"/>
    <property type="match status" value="1"/>
</dbReference>
<dbReference type="EMBL" id="BSFK01000007">
    <property type="protein sequence ID" value="GLK76183.1"/>
    <property type="molecule type" value="Genomic_DNA"/>
</dbReference>
<keyword evidence="3" id="KW-0239">DNA-directed DNA polymerase</keyword>
<proteinExistence type="predicted"/>
<reference evidence="3" key="2">
    <citation type="submission" date="2023-01" db="EMBL/GenBank/DDBJ databases">
        <authorList>
            <person name="Sun Q."/>
            <person name="Evtushenko L."/>
        </authorList>
    </citation>
    <scope>NUCLEOTIDE SEQUENCE</scope>
    <source>
        <strain evidence="3">VKM B-2555</strain>
    </source>
</reference>
<keyword evidence="3" id="KW-0548">Nucleotidyltransferase</keyword>
<keyword evidence="4" id="KW-1185">Reference proteome</keyword>
<comment type="caution">
    <text evidence="3">The sequence shown here is derived from an EMBL/GenBank/DDBJ whole genome shotgun (WGS) entry which is preliminary data.</text>
</comment>